<protein>
    <recommendedName>
        <fullName evidence="4">DUF1802 domain-containing protein</fullName>
    </recommendedName>
</protein>
<dbReference type="STRING" id="272123.Anacy_2435"/>
<dbReference type="Pfam" id="PF08819">
    <property type="entry name" value="DUF1802"/>
    <property type="match status" value="1"/>
</dbReference>
<dbReference type="AlphaFoldDB" id="K9ZFB8"/>
<reference evidence="3" key="1">
    <citation type="journal article" date="2013" name="Proc. Natl. Acad. Sci. U.S.A.">
        <title>Improving the coverage of the cyanobacterial phylum using diversity-driven genome sequencing.</title>
        <authorList>
            <person name="Shih P.M."/>
            <person name="Wu D."/>
            <person name="Latifi A."/>
            <person name="Axen S.D."/>
            <person name="Fewer D.P."/>
            <person name="Talla E."/>
            <person name="Calteau A."/>
            <person name="Cai F."/>
            <person name="Tandeau de Marsac N."/>
            <person name="Rippka R."/>
            <person name="Herdman M."/>
            <person name="Sivonen K."/>
            <person name="Coursin T."/>
            <person name="Laurent T."/>
            <person name="Goodwin L."/>
            <person name="Nolan M."/>
            <person name="Davenport K.W."/>
            <person name="Han C.S."/>
            <person name="Rubin E.M."/>
            <person name="Eisen J.A."/>
            <person name="Woyke T."/>
            <person name="Gugger M."/>
            <person name="Kerfeld C.A."/>
        </authorList>
    </citation>
    <scope>NUCLEOTIDE SEQUENCE [LARGE SCALE GENOMIC DNA]</scope>
    <source>
        <strain evidence="3">ATCC 27899 / PCC 7122</strain>
    </source>
</reference>
<keyword evidence="3" id="KW-1185">Reference proteome</keyword>
<evidence type="ECO:0000313" key="2">
    <source>
        <dbReference type="EMBL" id="AFZ57886.1"/>
    </source>
</evidence>
<dbReference type="PATRIC" id="fig|272123.3.peg.2649"/>
<dbReference type="OrthoDB" id="569417at2"/>
<dbReference type="Proteomes" id="UP000010474">
    <property type="component" value="Chromosome"/>
</dbReference>
<organism evidence="2 3">
    <name type="scientific">Anabaena cylindrica (strain ATCC 27899 / PCC 7122)</name>
    <dbReference type="NCBI Taxonomy" id="272123"/>
    <lineage>
        <taxon>Bacteria</taxon>
        <taxon>Bacillati</taxon>
        <taxon>Cyanobacteriota</taxon>
        <taxon>Cyanophyceae</taxon>
        <taxon>Nostocales</taxon>
        <taxon>Nostocaceae</taxon>
        <taxon>Anabaena</taxon>
    </lineage>
</organism>
<dbReference type="InterPro" id="IPR014923">
    <property type="entry name" value="DUF1802"/>
</dbReference>
<dbReference type="EMBL" id="CP003659">
    <property type="protein sequence ID" value="AFZ57886.1"/>
    <property type="molecule type" value="Genomic_DNA"/>
</dbReference>
<dbReference type="eggNOG" id="COG4293">
    <property type="taxonomic scope" value="Bacteria"/>
</dbReference>
<evidence type="ECO:0008006" key="4">
    <source>
        <dbReference type="Google" id="ProtNLM"/>
    </source>
</evidence>
<feature type="coiled-coil region" evidence="1">
    <location>
        <begin position="176"/>
        <end position="213"/>
    </location>
</feature>
<dbReference type="HOGENOM" id="CLU_047364_0_0_3"/>
<dbReference type="RefSeq" id="WP_015214522.1">
    <property type="nucleotide sequence ID" value="NC_019771.1"/>
</dbReference>
<proteinExistence type="predicted"/>
<evidence type="ECO:0000313" key="3">
    <source>
        <dbReference type="Proteomes" id="UP000010474"/>
    </source>
</evidence>
<gene>
    <name evidence="2" type="ordered locus">Anacy_2435</name>
</gene>
<sequence length="496" mass="56218">MNQSFSLPTALCLPVPDIKALIEGRTIAALPRMFLRPGQRFSLYPVDTSTIPLSIQQYYRTNFLPTAQTAIKQINSDKVLIKAWVRCELCQILDKTKPLDVLSQLTIWTPEAFEVIIQKHENIFLAYLRVYHLPQFAEVPVNPNLQDKLGRFVALPNISGSEDKPVLSDQIFSKRKRQLENLKPFQNRELEELQSELSQIANINQAAQQLENDIQVFLGWSTDTLIKSTEKDLSWIKTIAKVGNSSDGNEFEKLVRKSFVKLGFSCSNTNSQANLDPDKLGGAGGLDFYCEYPYRVVGECKATKTERVPDGTAAQLVKLGYKHLQQEYNSCIKIIMAAGELTKPAELTAKGNQMNVIRPETLQKLVELKAKHPGSIDLLNLKPHLENEPFGEAADDKVNRYIDNIWQGIKLRSNIIKTVRELSKQETEISSSVHQQVTVTEIRVHYNVTHNPKLTDEIAHDLLIELSSPLTGYLGRIKSNDRKTDKFYYLRDLPIN</sequence>
<dbReference type="KEGG" id="acy:Anacy_2435"/>
<evidence type="ECO:0000256" key="1">
    <source>
        <dbReference type="SAM" id="Coils"/>
    </source>
</evidence>
<keyword evidence="1" id="KW-0175">Coiled coil</keyword>
<name>K9ZFB8_ANACC</name>
<accession>K9ZFB8</accession>